<dbReference type="PIRSF" id="PIRSF010606">
    <property type="entry name" value="Spore_coat_CotJB"/>
    <property type="match status" value="1"/>
</dbReference>
<comment type="caution">
    <text evidence="2">The sequence shown here is derived from an EMBL/GenBank/DDBJ whole genome shotgun (WGS) entry which is preliminary data.</text>
</comment>
<evidence type="ECO:0000313" key="3">
    <source>
        <dbReference type="Proteomes" id="UP001232445"/>
    </source>
</evidence>
<dbReference type="Proteomes" id="UP001232445">
    <property type="component" value="Unassembled WGS sequence"/>
</dbReference>
<dbReference type="RefSeq" id="WP_307335141.1">
    <property type="nucleotide sequence ID" value="NZ_JAUSUQ010000001.1"/>
</dbReference>
<accession>A0ABU0CNQ5</accession>
<name>A0ABU0CNQ5_9BACI</name>
<keyword evidence="3" id="KW-1185">Reference proteome</keyword>
<gene>
    <name evidence="2" type="ORF">J2S00_000552</name>
</gene>
<keyword evidence="2" id="KW-0946">Virion</keyword>
<proteinExistence type="predicted"/>
<keyword evidence="2" id="KW-0167">Capsid protein</keyword>
<dbReference type="Pfam" id="PF12652">
    <property type="entry name" value="CotJB"/>
    <property type="match status" value="1"/>
</dbReference>
<dbReference type="InterPro" id="IPR024207">
    <property type="entry name" value="CotJB_dom"/>
</dbReference>
<sequence length="99" mass="12043">MHKFDRRYYQLISDLQAVEFALVEVQLYLDTHPDDPRAVQDYNYLSQQLHCLKQEYERHYGPLMHFGFSMTSLPHAWVETPWPWEIEYPKLMPRAEQEV</sequence>
<dbReference type="InterPro" id="IPR016571">
    <property type="entry name" value="Spore_coat_assembly_CotJB"/>
</dbReference>
<feature type="domain" description="Protein CotJB" evidence="1">
    <location>
        <begin position="10"/>
        <end position="85"/>
    </location>
</feature>
<protein>
    <submittedName>
        <fullName evidence="2">Spore coat protein JB</fullName>
    </submittedName>
</protein>
<organism evidence="2 3">
    <name type="scientific">Caldalkalibacillus uzonensis</name>
    <dbReference type="NCBI Taxonomy" id="353224"/>
    <lineage>
        <taxon>Bacteria</taxon>
        <taxon>Bacillati</taxon>
        <taxon>Bacillota</taxon>
        <taxon>Bacilli</taxon>
        <taxon>Bacillales</taxon>
        <taxon>Bacillaceae</taxon>
        <taxon>Caldalkalibacillus</taxon>
    </lineage>
</organism>
<evidence type="ECO:0000313" key="2">
    <source>
        <dbReference type="EMBL" id="MDQ0337782.1"/>
    </source>
</evidence>
<reference evidence="2 3" key="1">
    <citation type="submission" date="2023-07" db="EMBL/GenBank/DDBJ databases">
        <title>Genomic Encyclopedia of Type Strains, Phase IV (KMG-IV): sequencing the most valuable type-strain genomes for metagenomic binning, comparative biology and taxonomic classification.</title>
        <authorList>
            <person name="Goeker M."/>
        </authorList>
    </citation>
    <scope>NUCLEOTIDE SEQUENCE [LARGE SCALE GENOMIC DNA]</scope>
    <source>
        <strain evidence="2 3">DSM 17740</strain>
    </source>
</reference>
<dbReference type="EMBL" id="JAUSUQ010000001">
    <property type="protein sequence ID" value="MDQ0337782.1"/>
    <property type="molecule type" value="Genomic_DNA"/>
</dbReference>
<evidence type="ECO:0000259" key="1">
    <source>
        <dbReference type="Pfam" id="PF12652"/>
    </source>
</evidence>